<dbReference type="PROSITE" id="PS00831">
    <property type="entry name" value="RIBOSOMAL_L27"/>
    <property type="match status" value="1"/>
</dbReference>
<protein>
    <recommendedName>
        <fullName evidence="14">Large ribosomal subunit protein bL27c</fullName>
    </recommendedName>
    <alternativeName>
        <fullName evidence="15">50S ribosomal protein L27, chloroplastic</fullName>
    </alternativeName>
    <alternativeName>
        <fullName evidence="16">CL27</fullName>
    </alternativeName>
</protein>
<sequence length="489" mass="53361">MASTIAYFFVPPRSTSNFCCSFKAHFFGFVQLPKAKPRRRRIRRELKRAAAMFSGNTVVSDVIATGLSGGIALSLLKFWEQTAKRGVFDQKLNRKLVHVTVGLVFMLCWPMFSSGRQGAILAALIPGINIFKMLLLGLGIWKDDATVKSMSRFGDYRELLKGPLYYASTITLASAIYWRTSPIAIAAVCNLCAGDGLADIVGRRFGSQKLPYNQNKSVVGSITMACAGFLASVGSIIRGDGRVGLRRQIKEVPISCDALTCSSDKAIDDKVSSFFSQTKLTTLALARFRGQFNLLIKMAAASLGFNLVGAFKGLSLGSSSSSSFFRGDFGSIHVGQNIAVSFQIKSPLTIESAHKKGAGSTKNGRDSPGQRLGVKIFGDQVAKAGSIIVRQRGTKFHPGKNVGLGRDHTLFSLIDGLVKFEKFGPDKKKVSVYPRETQPENPNSYRARKRESFRLQRERRRARREGTVTEPQLVLASSAAEDLEDSPAC</sequence>
<keyword evidence="5" id="KW-0934">Plastid</keyword>
<dbReference type="InterPro" id="IPR018261">
    <property type="entry name" value="Ribosomal_bL27_CS"/>
</dbReference>
<evidence type="ECO:0000256" key="16">
    <source>
        <dbReference type="ARBA" id="ARBA00082771"/>
    </source>
</evidence>
<evidence type="ECO:0000256" key="17">
    <source>
        <dbReference type="SAM" id="MobiDB-lite"/>
    </source>
</evidence>
<evidence type="ECO:0000256" key="3">
    <source>
        <dbReference type="ARBA" id="ARBA00010797"/>
    </source>
</evidence>
<reference evidence="19" key="2">
    <citation type="journal article" date="2024" name="Plant">
        <title>Genomic evolution and insights into agronomic trait innovations of Sesamum species.</title>
        <authorList>
            <person name="Miao H."/>
            <person name="Wang L."/>
            <person name="Qu L."/>
            <person name="Liu H."/>
            <person name="Sun Y."/>
            <person name="Le M."/>
            <person name="Wang Q."/>
            <person name="Wei S."/>
            <person name="Zheng Y."/>
            <person name="Lin W."/>
            <person name="Duan Y."/>
            <person name="Cao H."/>
            <person name="Xiong S."/>
            <person name="Wang X."/>
            <person name="Wei L."/>
            <person name="Li C."/>
            <person name="Ma Q."/>
            <person name="Ju M."/>
            <person name="Zhao R."/>
            <person name="Li G."/>
            <person name="Mu C."/>
            <person name="Tian Q."/>
            <person name="Mei H."/>
            <person name="Zhang T."/>
            <person name="Gao T."/>
            <person name="Zhang H."/>
        </authorList>
    </citation>
    <scope>NUCLEOTIDE SEQUENCE</scope>
    <source>
        <strain evidence="19">KEN1</strain>
    </source>
</reference>
<evidence type="ECO:0000256" key="13">
    <source>
        <dbReference type="ARBA" id="ARBA00023274"/>
    </source>
</evidence>
<reference evidence="19" key="1">
    <citation type="submission" date="2020-06" db="EMBL/GenBank/DDBJ databases">
        <authorList>
            <person name="Li T."/>
            <person name="Hu X."/>
            <person name="Zhang T."/>
            <person name="Song X."/>
            <person name="Zhang H."/>
            <person name="Dai N."/>
            <person name="Sheng W."/>
            <person name="Hou X."/>
            <person name="Wei L."/>
        </authorList>
    </citation>
    <scope>NUCLEOTIDE SEQUENCE</scope>
    <source>
        <strain evidence="19">KEN1</strain>
        <tissue evidence="19">Leaf</tissue>
    </source>
</reference>
<keyword evidence="8 19" id="KW-0418">Kinase</keyword>
<evidence type="ECO:0000256" key="15">
    <source>
        <dbReference type="ARBA" id="ARBA00035428"/>
    </source>
</evidence>
<comment type="caution">
    <text evidence="19">The sequence shown here is derived from an EMBL/GenBank/DDBJ whole genome shotgun (WGS) entry which is preliminary data.</text>
</comment>
<dbReference type="GO" id="GO:0016301">
    <property type="term" value="F:kinase activity"/>
    <property type="evidence" value="ECO:0007669"/>
    <property type="project" value="UniProtKB-KW"/>
</dbReference>
<evidence type="ECO:0000256" key="2">
    <source>
        <dbReference type="ARBA" id="ARBA00010794"/>
    </source>
</evidence>
<dbReference type="FunFam" id="2.40.50.100:FF:000051">
    <property type="entry name" value="50S ribosomal protein L27"/>
    <property type="match status" value="1"/>
</dbReference>
<dbReference type="Pfam" id="PF01016">
    <property type="entry name" value="Ribosomal_L27"/>
    <property type="match status" value="1"/>
</dbReference>
<evidence type="ECO:0000256" key="14">
    <source>
        <dbReference type="ARBA" id="ARBA00035268"/>
    </source>
</evidence>
<name>A0AAW2XF96_9LAMI</name>
<dbReference type="GO" id="GO:0005840">
    <property type="term" value="C:ribosome"/>
    <property type="evidence" value="ECO:0007669"/>
    <property type="project" value="UniProtKB-KW"/>
</dbReference>
<dbReference type="GO" id="GO:0031969">
    <property type="term" value="C:chloroplast membrane"/>
    <property type="evidence" value="ECO:0007669"/>
    <property type="project" value="UniProtKB-SubCell"/>
</dbReference>
<keyword evidence="10" id="KW-0689">Ribosomal protein</keyword>
<dbReference type="PANTHER" id="PTHR32523:SF7">
    <property type="entry name" value="FARNESOL KINASE, CHLOROPLASTIC"/>
    <property type="match status" value="1"/>
</dbReference>
<evidence type="ECO:0000256" key="9">
    <source>
        <dbReference type="ARBA" id="ARBA00022946"/>
    </source>
</evidence>
<dbReference type="Gene3D" id="2.40.50.100">
    <property type="match status" value="1"/>
</dbReference>
<dbReference type="InterPro" id="IPR039606">
    <property type="entry name" value="Phytol/farnesol_kinase"/>
</dbReference>
<gene>
    <name evidence="19" type="ORF">Slati_1637000</name>
</gene>
<dbReference type="PRINTS" id="PR00063">
    <property type="entry name" value="RIBOSOMALL27"/>
</dbReference>
<accession>A0AAW2XF96</accession>
<proteinExistence type="inferred from homology"/>
<dbReference type="HAMAP" id="MF_00539">
    <property type="entry name" value="Ribosomal_bL27"/>
    <property type="match status" value="1"/>
</dbReference>
<feature type="transmembrane region" description="Helical" evidence="18">
    <location>
        <begin position="96"/>
        <end position="112"/>
    </location>
</feature>
<organism evidence="19">
    <name type="scientific">Sesamum latifolium</name>
    <dbReference type="NCBI Taxonomy" id="2727402"/>
    <lineage>
        <taxon>Eukaryota</taxon>
        <taxon>Viridiplantae</taxon>
        <taxon>Streptophyta</taxon>
        <taxon>Embryophyta</taxon>
        <taxon>Tracheophyta</taxon>
        <taxon>Spermatophyta</taxon>
        <taxon>Magnoliopsida</taxon>
        <taxon>eudicotyledons</taxon>
        <taxon>Gunneridae</taxon>
        <taxon>Pentapetalae</taxon>
        <taxon>asterids</taxon>
        <taxon>lamiids</taxon>
        <taxon>Lamiales</taxon>
        <taxon>Pedaliaceae</taxon>
        <taxon>Sesamum</taxon>
    </lineage>
</organism>
<keyword evidence="4" id="KW-0150">Chloroplast</keyword>
<dbReference type="EMBL" id="JACGWN010000005">
    <property type="protein sequence ID" value="KAL0450806.1"/>
    <property type="molecule type" value="Genomic_DNA"/>
</dbReference>
<evidence type="ECO:0000256" key="1">
    <source>
        <dbReference type="ARBA" id="ARBA00004508"/>
    </source>
</evidence>
<dbReference type="SUPFAM" id="SSF110324">
    <property type="entry name" value="Ribosomal L27 protein-like"/>
    <property type="match status" value="1"/>
</dbReference>
<dbReference type="NCBIfam" id="TIGR00062">
    <property type="entry name" value="L27"/>
    <property type="match status" value="1"/>
</dbReference>
<keyword evidence="12 18" id="KW-0472">Membrane</keyword>
<feature type="transmembrane region" description="Helical" evidence="18">
    <location>
        <begin position="119"/>
        <end position="141"/>
    </location>
</feature>
<comment type="similarity">
    <text evidence="2">Belongs to the polyprenol kinase family.</text>
</comment>
<evidence type="ECO:0000256" key="8">
    <source>
        <dbReference type="ARBA" id="ARBA00022777"/>
    </source>
</evidence>
<dbReference type="PANTHER" id="PTHR32523">
    <property type="entry name" value="PHYTOL KINASE 1, CHLOROPLASTIC"/>
    <property type="match status" value="1"/>
</dbReference>
<comment type="subcellular location">
    <subcellularLocation>
        <location evidence="1">Plastid</location>
        <location evidence="1">Chloroplast membrane</location>
        <topology evidence="1">Multi-pass membrane protein</topology>
    </subcellularLocation>
</comment>
<evidence type="ECO:0000256" key="6">
    <source>
        <dbReference type="ARBA" id="ARBA00022679"/>
    </source>
</evidence>
<keyword evidence="7 18" id="KW-0812">Transmembrane</keyword>
<dbReference type="InterPro" id="IPR001684">
    <property type="entry name" value="Ribosomal_bL27"/>
</dbReference>
<evidence type="ECO:0000256" key="4">
    <source>
        <dbReference type="ARBA" id="ARBA00022528"/>
    </source>
</evidence>
<dbReference type="GO" id="GO:0003735">
    <property type="term" value="F:structural constituent of ribosome"/>
    <property type="evidence" value="ECO:0007669"/>
    <property type="project" value="InterPro"/>
</dbReference>
<keyword evidence="6" id="KW-0808">Transferase</keyword>
<keyword evidence="9" id="KW-0809">Transit peptide</keyword>
<evidence type="ECO:0000256" key="5">
    <source>
        <dbReference type="ARBA" id="ARBA00022640"/>
    </source>
</evidence>
<comment type="similarity">
    <text evidence="3">Belongs to the bacterial ribosomal protein bL27 family.</text>
</comment>
<evidence type="ECO:0000256" key="10">
    <source>
        <dbReference type="ARBA" id="ARBA00022980"/>
    </source>
</evidence>
<evidence type="ECO:0000256" key="11">
    <source>
        <dbReference type="ARBA" id="ARBA00022989"/>
    </source>
</evidence>
<keyword evidence="13" id="KW-0687">Ribonucleoprotein</keyword>
<feature type="transmembrane region" description="Helical" evidence="18">
    <location>
        <begin position="49"/>
        <end position="76"/>
    </location>
</feature>
<evidence type="ECO:0000256" key="18">
    <source>
        <dbReference type="SAM" id="Phobius"/>
    </source>
</evidence>
<dbReference type="GO" id="GO:1990904">
    <property type="term" value="C:ribonucleoprotein complex"/>
    <property type="evidence" value="ECO:0007669"/>
    <property type="project" value="UniProtKB-KW"/>
</dbReference>
<dbReference type="GO" id="GO:0006412">
    <property type="term" value="P:translation"/>
    <property type="evidence" value="ECO:0007669"/>
    <property type="project" value="InterPro"/>
</dbReference>
<feature type="transmembrane region" description="Helical" evidence="18">
    <location>
        <begin position="218"/>
        <end position="237"/>
    </location>
</feature>
<evidence type="ECO:0000313" key="19">
    <source>
        <dbReference type="EMBL" id="KAL0450806.1"/>
    </source>
</evidence>
<feature type="region of interest" description="Disordered" evidence="17">
    <location>
        <begin position="433"/>
        <end position="489"/>
    </location>
</feature>
<dbReference type="AlphaFoldDB" id="A0AAW2XF96"/>
<keyword evidence="11 18" id="KW-1133">Transmembrane helix</keyword>
<evidence type="ECO:0000256" key="7">
    <source>
        <dbReference type="ARBA" id="ARBA00022692"/>
    </source>
</evidence>
<evidence type="ECO:0000256" key="12">
    <source>
        <dbReference type="ARBA" id="ARBA00023136"/>
    </source>
</evidence>